<reference evidence="1 2" key="1">
    <citation type="submission" date="2020-09" db="EMBL/GenBank/DDBJ databases">
        <title>Mannheimia bovis sp.nov., isolated from a cow.</title>
        <authorList>
            <person name="Li F."/>
        </authorList>
    </citation>
    <scope>NUCLEOTIDE SEQUENCE [LARGE SCALE GENOMIC DNA]</scope>
    <source>
        <strain evidence="1 2">ZY190616</strain>
    </source>
</reference>
<proteinExistence type="predicted"/>
<dbReference type="AlphaFoldDB" id="A0A7H1C0M6"/>
<evidence type="ECO:0000313" key="1">
    <source>
        <dbReference type="EMBL" id="QNS14531.1"/>
    </source>
</evidence>
<dbReference type="KEGG" id="mbos:ICJ55_07115"/>
<dbReference type="Proteomes" id="UP000576260">
    <property type="component" value="Chromosome"/>
</dbReference>
<organism evidence="1 2">
    <name type="scientific">Mannheimia bovis</name>
    <dbReference type="NCBI Taxonomy" id="2770636"/>
    <lineage>
        <taxon>Bacteria</taxon>
        <taxon>Pseudomonadati</taxon>
        <taxon>Pseudomonadota</taxon>
        <taxon>Gammaproteobacteria</taxon>
        <taxon>Pasteurellales</taxon>
        <taxon>Pasteurellaceae</taxon>
        <taxon>Mannheimia</taxon>
    </lineage>
</organism>
<dbReference type="EMBL" id="CP061280">
    <property type="protein sequence ID" value="QNS14531.1"/>
    <property type="molecule type" value="Genomic_DNA"/>
</dbReference>
<accession>A0A7H1C0M6</accession>
<gene>
    <name evidence="1" type="ORF">ICJ55_07115</name>
</gene>
<name>A0A7H1C0M6_9PAST</name>
<keyword evidence="2" id="KW-1185">Reference proteome</keyword>
<protein>
    <submittedName>
        <fullName evidence="1">Uncharacterized protein</fullName>
    </submittedName>
</protein>
<evidence type="ECO:0000313" key="2">
    <source>
        <dbReference type="Proteomes" id="UP000576260"/>
    </source>
</evidence>
<sequence>MIGYRDYTDASLQPKEDPNEEAFILTEEKIIDVLENNGFETVATILAGSDGWVKAINAYIDEQNQRKNEI</sequence>
<dbReference type="RefSeq" id="WP_188156180.1">
    <property type="nucleotide sequence ID" value="NZ_CP061280.1"/>
</dbReference>